<protein>
    <submittedName>
        <fullName evidence="6">MerR family transcriptional regulator</fullName>
    </submittedName>
</protein>
<sequence length="166" mass="20539">MRKIYLNEIAKHFNIPEHVIRFYHKKGLIPYMKMDLNNYRYILEKDIDWFNTIRCLKNTGMSLKEIEKYIKLAEIGDTTVLERQNMIIVQKEIVNQKIKELEKQKNWLDYKIDFYNKKNNFLEYFIKNKLFIIKKYRWRKEKWNDDFQIMTEQSICNIMIILIQGI</sequence>
<dbReference type="Proteomes" id="UP000014984">
    <property type="component" value="Chromosome"/>
</dbReference>
<dbReference type="SMART" id="SM00422">
    <property type="entry name" value="HTH_MERR"/>
    <property type="match status" value="1"/>
</dbReference>
<dbReference type="PROSITE" id="PS50937">
    <property type="entry name" value="HTH_MERR_2"/>
    <property type="match status" value="1"/>
</dbReference>
<dbReference type="GO" id="GO:0003700">
    <property type="term" value="F:DNA-binding transcription factor activity"/>
    <property type="evidence" value="ECO:0007669"/>
    <property type="project" value="InterPro"/>
</dbReference>
<dbReference type="HOGENOM" id="CLU_060077_8_0_14"/>
<dbReference type="Gene3D" id="1.10.1660.10">
    <property type="match status" value="1"/>
</dbReference>
<keyword evidence="2" id="KW-0805">Transcription regulation</keyword>
<gene>
    <name evidence="6" type="ORF">STAIW_v1c00400</name>
</gene>
<evidence type="ECO:0000313" key="7">
    <source>
        <dbReference type="Proteomes" id="UP000014984"/>
    </source>
</evidence>
<dbReference type="GO" id="GO:0003677">
    <property type="term" value="F:DNA binding"/>
    <property type="evidence" value="ECO:0007669"/>
    <property type="project" value="UniProtKB-KW"/>
</dbReference>
<dbReference type="SUPFAM" id="SSF46955">
    <property type="entry name" value="Putative DNA-binding domain"/>
    <property type="match status" value="1"/>
</dbReference>
<dbReference type="Pfam" id="PF13411">
    <property type="entry name" value="MerR_1"/>
    <property type="match status" value="1"/>
</dbReference>
<dbReference type="AlphaFoldDB" id="S5LYK9"/>
<organism evidence="6 7">
    <name type="scientific">Spiroplasma taiwanense CT-1</name>
    <dbReference type="NCBI Taxonomy" id="1276220"/>
    <lineage>
        <taxon>Bacteria</taxon>
        <taxon>Bacillati</taxon>
        <taxon>Mycoplasmatota</taxon>
        <taxon>Mollicutes</taxon>
        <taxon>Entomoplasmatales</taxon>
        <taxon>Spiroplasmataceae</taxon>
        <taxon>Spiroplasma</taxon>
    </lineage>
</organism>
<dbReference type="PATRIC" id="fig|1276220.3.peg.39"/>
<dbReference type="KEGG" id="stai:STAIW_v1c00400"/>
<evidence type="ECO:0000256" key="1">
    <source>
        <dbReference type="ARBA" id="ARBA00022491"/>
    </source>
</evidence>
<dbReference type="InterPro" id="IPR000551">
    <property type="entry name" value="MerR-type_HTH_dom"/>
</dbReference>
<dbReference type="STRING" id="1276220.STAIW_v1c00400"/>
<feature type="domain" description="HTH merR-type" evidence="5">
    <location>
        <begin position="8"/>
        <end position="72"/>
    </location>
</feature>
<dbReference type="RefSeq" id="WP_020833876.1">
    <property type="nucleotide sequence ID" value="NC_021846.1"/>
</dbReference>
<name>S5LYK9_9MOLU</name>
<dbReference type="InterPro" id="IPR047057">
    <property type="entry name" value="MerR_fam"/>
</dbReference>
<evidence type="ECO:0000256" key="2">
    <source>
        <dbReference type="ARBA" id="ARBA00023015"/>
    </source>
</evidence>
<dbReference type="PANTHER" id="PTHR30204">
    <property type="entry name" value="REDOX-CYCLING DRUG-SENSING TRANSCRIPTIONAL ACTIVATOR SOXR"/>
    <property type="match status" value="1"/>
</dbReference>
<dbReference type="EMBL" id="CP005074">
    <property type="protein sequence ID" value="AGR40737.1"/>
    <property type="molecule type" value="Genomic_DNA"/>
</dbReference>
<dbReference type="InterPro" id="IPR009061">
    <property type="entry name" value="DNA-bd_dom_put_sf"/>
</dbReference>
<dbReference type="eggNOG" id="COG0789">
    <property type="taxonomic scope" value="Bacteria"/>
</dbReference>
<dbReference type="CDD" id="cd01109">
    <property type="entry name" value="HTH_YyaN"/>
    <property type="match status" value="1"/>
</dbReference>
<evidence type="ECO:0000259" key="5">
    <source>
        <dbReference type="PROSITE" id="PS50937"/>
    </source>
</evidence>
<evidence type="ECO:0000256" key="4">
    <source>
        <dbReference type="ARBA" id="ARBA00023163"/>
    </source>
</evidence>
<evidence type="ECO:0000313" key="6">
    <source>
        <dbReference type="EMBL" id="AGR40737.1"/>
    </source>
</evidence>
<keyword evidence="7" id="KW-1185">Reference proteome</keyword>
<proteinExistence type="predicted"/>
<accession>S5LYK9</accession>
<keyword evidence="1" id="KW-0678">Repressor</keyword>
<dbReference type="OrthoDB" id="9811174at2"/>
<keyword evidence="4" id="KW-0804">Transcription</keyword>
<reference evidence="6 7" key="1">
    <citation type="journal article" date="2013" name="Genome Biol. Evol.">
        <title>Comparison of metabolic capacities and inference of gene content evolution in mosquito-associated Spiroplasma diminutum and S. taiwanense.</title>
        <authorList>
            <person name="Lo W.S."/>
            <person name="Ku C."/>
            <person name="Chen L.L."/>
            <person name="Chang T.H."/>
            <person name="Kuo C.H."/>
        </authorList>
    </citation>
    <scope>NUCLEOTIDE SEQUENCE [LARGE SCALE GENOMIC DNA]</scope>
    <source>
        <strain evidence="6">CT-1</strain>
    </source>
</reference>
<evidence type="ECO:0000256" key="3">
    <source>
        <dbReference type="ARBA" id="ARBA00023125"/>
    </source>
</evidence>
<keyword evidence="3" id="KW-0238">DNA-binding</keyword>
<dbReference type="PANTHER" id="PTHR30204:SF69">
    <property type="entry name" value="MERR-FAMILY TRANSCRIPTIONAL REGULATOR"/>
    <property type="match status" value="1"/>
</dbReference>